<dbReference type="GO" id="GO:0016616">
    <property type="term" value="F:oxidoreductase activity, acting on the CH-OH group of donors, NAD or NADP as acceptor"/>
    <property type="evidence" value="ECO:0007669"/>
    <property type="project" value="InterPro"/>
</dbReference>
<proteinExistence type="predicted"/>
<dbReference type="EMBL" id="ML994632">
    <property type="protein sequence ID" value="KAF2185777.1"/>
    <property type="molecule type" value="Genomic_DNA"/>
</dbReference>
<dbReference type="Pfam" id="PF01073">
    <property type="entry name" value="3Beta_HSD"/>
    <property type="match status" value="1"/>
</dbReference>
<evidence type="ECO:0000259" key="2">
    <source>
        <dbReference type="Pfam" id="PF01073"/>
    </source>
</evidence>
<evidence type="ECO:0000256" key="1">
    <source>
        <dbReference type="SAM" id="Phobius"/>
    </source>
</evidence>
<dbReference type="GO" id="GO:0006694">
    <property type="term" value="P:steroid biosynthetic process"/>
    <property type="evidence" value="ECO:0007669"/>
    <property type="project" value="InterPro"/>
</dbReference>
<keyword evidence="1" id="KW-0812">Transmembrane</keyword>
<dbReference type="Gene3D" id="3.40.50.720">
    <property type="entry name" value="NAD(P)-binding Rossmann-like Domain"/>
    <property type="match status" value="1"/>
</dbReference>
<evidence type="ECO:0000313" key="3">
    <source>
        <dbReference type="EMBL" id="KAF2185777.1"/>
    </source>
</evidence>
<keyword evidence="1" id="KW-0472">Membrane</keyword>
<reference evidence="3" key="1">
    <citation type="journal article" date="2020" name="Stud. Mycol.">
        <title>101 Dothideomycetes genomes: a test case for predicting lifestyles and emergence of pathogens.</title>
        <authorList>
            <person name="Haridas S."/>
            <person name="Albert R."/>
            <person name="Binder M."/>
            <person name="Bloem J."/>
            <person name="Labutti K."/>
            <person name="Salamov A."/>
            <person name="Andreopoulos B."/>
            <person name="Baker S."/>
            <person name="Barry K."/>
            <person name="Bills G."/>
            <person name="Bluhm B."/>
            <person name="Cannon C."/>
            <person name="Castanera R."/>
            <person name="Culley D."/>
            <person name="Daum C."/>
            <person name="Ezra D."/>
            <person name="Gonzalez J."/>
            <person name="Henrissat B."/>
            <person name="Kuo A."/>
            <person name="Liang C."/>
            <person name="Lipzen A."/>
            <person name="Lutzoni F."/>
            <person name="Magnuson J."/>
            <person name="Mondo S."/>
            <person name="Nolan M."/>
            <person name="Ohm R."/>
            <person name="Pangilinan J."/>
            <person name="Park H.-J."/>
            <person name="Ramirez L."/>
            <person name="Alfaro M."/>
            <person name="Sun H."/>
            <person name="Tritt A."/>
            <person name="Yoshinaga Y."/>
            <person name="Zwiers L.-H."/>
            <person name="Turgeon B."/>
            <person name="Goodwin S."/>
            <person name="Spatafora J."/>
            <person name="Crous P."/>
            <person name="Grigoriev I."/>
        </authorList>
    </citation>
    <scope>NUCLEOTIDE SEQUENCE</scope>
    <source>
        <strain evidence="3">CBS 207.26</strain>
    </source>
</reference>
<sequence>MFFIPCARLHAVCIQRLIACDHTKTSAYLLSQHETFAQKRSTPGLSSETPLVVLQPSFNLLVRIARTIKMDPVLVIGGCGSLGHHIVKQLLESGGASDVTVFDVKTENNIIPNAKYVKGSLRNQQDVLEVLQQAKPRTIIHTASPSMLGQRNTRQVYEDVNVKGTENLLNAIREVGVTKALVYTSSSSVIHDNMTDLVYATENHPYCLEPKQKVYYTHTKAVAEMMILGANRKDGLLTTVIRGCTIFGEGDNAMPTQIGSAKAGRNRLQVGDGKNMYDWTYVGNTAHAHILAAKALLRIDLAKPPTPEDEAKRVDGEAFVITNDEPWPFWEFIRTVGATAGYPVKKEEIWVVPAWLFYAIAVVAEWSVWAISLGRRESHMNREMVKYLTMTRTFDITKAKERLGYRPQVGVREGIQRAVDAYLSSSSPEAKKEN</sequence>
<dbReference type="AlphaFoldDB" id="A0A6A6E1E7"/>
<feature type="domain" description="3-beta hydroxysteroid dehydrogenase/isomerase" evidence="2">
    <location>
        <begin position="74"/>
        <end position="346"/>
    </location>
</feature>
<accession>A0A6A6E1E7</accession>
<dbReference type="SUPFAM" id="SSF51735">
    <property type="entry name" value="NAD(P)-binding Rossmann-fold domains"/>
    <property type="match status" value="1"/>
</dbReference>
<feature type="transmembrane region" description="Helical" evidence="1">
    <location>
        <begin position="355"/>
        <end position="374"/>
    </location>
</feature>
<organism evidence="3 4">
    <name type="scientific">Zopfia rhizophila CBS 207.26</name>
    <dbReference type="NCBI Taxonomy" id="1314779"/>
    <lineage>
        <taxon>Eukaryota</taxon>
        <taxon>Fungi</taxon>
        <taxon>Dikarya</taxon>
        <taxon>Ascomycota</taxon>
        <taxon>Pezizomycotina</taxon>
        <taxon>Dothideomycetes</taxon>
        <taxon>Dothideomycetes incertae sedis</taxon>
        <taxon>Zopfiaceae</taxon>
        <taxon>Zopfia</taxon>
    </lineage>
</organism>
<dbReference type="OrthoDB" id="10058185at2759"/>
<dbReference type="InterPro" id="IPR036291">
    <property type="entry name" value="NAD(P)-bd_dom_sf"/>
</dbReference>
<protein>
    <submittedName>
        <fullName evidence="3">Hydroxysteroid dehydrogenase</fullName>
    </submittedName>
</protein>
<dbReference type="PANTHER" id="PTHR43000">
    <property type="entry name" value="DTDP-D-GLUCOSE 4,6-DEHYDRATASE-RELATED"/>
    <property type="match status" value="1"/>
</dbReference>
<name>A0A6A6E1E7_9PEZI</name>
<evidence type="ECO:0000313" key="4">
    <source>
        <dbReference type="Proteomes" id="UP000800200"/>
    </source>
</evidence>
<gene>
    <name evidence="3" type="ORF">K469DRAFT_707442</name>
</gene>
<dbReference type="InterPro" id="IPR002225">
    <property type="entry name" value="3Beta_OHSteriod_DH/Estase"/>
</dbReference>
<keyword evidence="4" id="KW-1185">Reference proteome</keyword>
<dbReference type="Proteomes" id="UP000800200">
    <property type="component" value="Unassembled WGS sequence"/>
</dbReference>
<keyword evidence="1" id="KW-1133">Transmembrane helix</keyword>